<name>A0AAD8JJF0_9APIA</name>
<evidence type="ECO:0000256" key="3">
    <source>
        <dbReference type="ARBA" id="ARBA00023125"/>
    </source>
</evidence>
<dbReference type="GO" id="GO:0005634">
    <property type="term" value="C:nucleus"/>
    <property type="evidence" value="ECO:0007669"/>
    <property type="project" value="UniProtKB-SubCell"/>
</dbReference>
<dbReference type="PANTHER" id="PTHR10641:SF1290">
    <property type="entry name" value="MYB-RELATED PROTEIN 306-LIKE"/>
    <property type="match status" value="1"/>
</dbReference>
<feature type="domain" description="Myb-like" evidence="6">
    <location>
        <begin position="63"/>
        <end position="113"/>
    </location>
</feature>
<dbReference type="PROSITE" id="PS50090">
    <property type="entry name" value="MYB_LIKE"/>
    <property type="match status" value="2"/>
</dbReference>
<evidence type="ECO:0000313" key="8">
    <source>
        <dbReference type="EMBL" id="KAK1405384.1"/>
    </source>
</evidence>
<dbReference type="InterPro" id="IPR001005">
    <property type="entry name" value="SANT/Myb"/>
</dbReference>
<dbReference type="FunFam" id="1.10.10.60:FF:000001">
    <property type="entry name" value="MYB-related transcription factor"/>
    <property type="match status" value="1"/>
</dbReference>
<dbReference type="SUPFAM" id="SSF46689">
    <property type="entry name" value="Homeodomain-like"/>
    <property type="match status" value="1"/>
</dbReference>
<gene>
    <name evidence="8" type="ORF">POM88_004989</name>
</gene>
<dbReference type="PROSITE" id="PS51294">
    <property type="entry name" value="HTH_MYB"/>
    <property type="match status" value="2"/>
</dbReference>
<dbReference type="SMART" id="SM00717">
    <property type="entry name" value="SANT"/>
    <property type="match status" value="2"/>
</dbReference>
<dbReference type="AlphaFoldDB" id="A0AAD8JJF0"/>
<evidence type="ECO:0000256" key="4">
    <source>
        <dbReference type="ARBA" id="ARBA00023242"/>
    </source>
</evidence>
<dbReference type="CDD" id="cd00167">
    <property type="entry name" value="SANT"/>
    <property type="match status" value="2"/>
</dbReference>
<evidence type="ECO:0000256" key="5">
    <source>
        <dbReference type="SAM" id="MobiDB-lite"/>
    </source>
</evidence>
<keyword evidence="9" id="KW-1185">Reference proteome</keyword>
<evidence type="ECO:0000256" key="1">
    <source>
        <dbReference type="ARBA" id="ARBA00004123"/>
    </source>
</evidence>
<dbReference type="InterPro" id="IPR009057">
    <property type="entry name" value="Homeodomain-like_sf"/>
</dbReference>
<evidence type="ECO:0000259" key="7">
    <source>
        <dbReference type="PROSITE" id="PS51294"/>
    </source>
</evidence>
<dbReference type="Proteomes" id="UP001237642">
    <property type="component" value="Unassembled WGS sequence"/>
</dbReference>
<accession>A0AAD8JJF0</accession>
<dbReference type="InterPro" id="IPR017930">
    <property type="entry name" value="Myb_dom"/>
</dbReference>
<reference evidence="8" key="2">
    <citation type="submission" date="2023-05" db="EMBL/GenBank/DDBJ databases">
        <authorList>
            <person name="Schelkunov M.I."/>
        </authorList>
    </citation>
    <scope>NUCLEOTIDE SEQUENCE</scope>
    <source>
        <strain evidence="8">Hsosn_3</strain>
        <tissue evidence="8">Leaf</tissue>
    </source>
</reference>
<comment type="caution">
    <text evidence="8">The sequence shown here is derived from an EMBL/GenBank/DDBJ whole genome shotgun (WGS) entry which is preliminary data.</text>
</comment>
<feature type="compositionally biased region" description="Basic and acidic residues" evidence="5">
    <location>
        <begin position="124"/>
        <end position="138"/>
    </location>
</feature>
<dbReference type="PANTHER" id="PTHR10641">
    <property type="entry name" value="MYB FAMILY TRANSCRIPTION FACTOR"/>
    <property type="match status" value="1"/>
</dbReference>
<keyword evidence="3" id="KW-0238">DNA-binding</keyword>
<evidence type="ECO:0000256" key="2">
    <source>
        <dbReference type="ARBA" id="ARBA00022737"/>
    </source>
</evidence>
<comment type="subcellular location">
    <subcellularLocation>
        <location evidence="1">Nucleus</location>
    </subcellularLocation>
</comment>
<evidence type="ECO:0000259" key="6">
    <source>
        <dbReference type="PROSITE" id="PS50090"/>
    </source>
</evidence>
<dbReference type="Gene3D" id="1.10.10.60">
    <property type="entry name" value="Homeodomain-like"/>
    <property type="match status" value="2"/>
</dbReference>
<keyword evidence="2" id="KW-0677">Repeat</keyword>
<dbReference type="InterPro" id="IPR015495">
    <property type="entry name" value="Myb_TF_plants"/>
</dbReference>
<feature type="domain" description="Myb-like" evidence="6">
    <location>
        <begin position="10"/>
        <end position="62"/>
    </location>
</feature>
<feature type="compositionally biased region" description="Polar residues" evidence="5">
    <location>
        <begin position="161"/>
        <end position="171"/>
    </location>
</feature>
<dbReference type="GO" id="GO:0009733">
    <property type="term" value="P:response to auxin"/>
    <property type="evidence" value="ECO:0007669"/>
    <property type="project" value="TreeGrafter"/>
</dbReference>
<dbReference type="GO" id="GO:0003677">
    <property type="term" value="F:DNA binding"/>
    <property type="evidence" value="ECO:0007669"/>
    <property type="project" value="UniProtKB-KW"/>
</dbReference>
<feature type="domain" description="HTH myb-type" evidence="7">
    <location>
        <begin position="63"/>
        <end position="117"/>
    </location>
</feature>
<reference evidence="8" key="1">
    <citation type="submission" date="2023-02" db="EMBL/GenBank/DDBJ databases">
        <title>Genome of toxic invasive species Heracleum sosnowskyi carries increased number of genes despite the absence of recent whole-genome duplications.</title>
        <authorList>
            <person name="Schelkunov M."/>
            <person name="Shtratnikova V."/>
            <person name="Makarenko M."/>
            <person name="Klepikova A."/>
            <person name="Omelchenko D."/>
            <person name="Novikova G."/>
            <person name="Obukhova E."/>
            <person name="Bogdanov V."/>
            <person name="Penin A."/>
            <person name="Logacheva M."/>
        </authorList>
    </citation>
    <scope>NUCLEOTIDE SEQUENCE</scope>
    <source>
        <strain evidence="8">Hsosn_3</strain>
        <tissue evidence="8">Leaf</tissue>
    </source>
</reference>
<feature type="region of interest" description="Disordered" evidence="5">
    <location>
        <begin position="161"/>
        <end position="180"/>
    </location>
</feature>
<sequence>MERPPVAERMEELKRGPWTPVEDIMLASYIQEHGPGNWRLVPSNAGLQRCGKSCRLRWKNYLRPGIKRGNFTPEEDRVIIRYQALLGNRWAAIAAHLPNRTDNDIKNYWHTHLKKKLGKVNSSGDERAKNHEGSKHNGDAATSGLAYNKAYYDKIDKNATAGSSMTTTPQNNEEKKSVCDDNGIPPLTLIEKWLLEDPSAPLPQVLFDLAPPLTSTEKWLLEGSKHNGDAAANGLDHMKAYYEAGNSMTTTPQNNELKKSVYDDIEIPPLTSIEKWLLEDPSAPVPEVFPAPAPASVPEVFPAPAPAAVPQILSAPASTAVSQVFPAPAPVPQVLLPALTPIDKWLFENPSAPVPQAIPVSFPQFLRPLVSASVPQVLPDRAPDPFPQVPPAPAPASAPSTAPGDEGHDHLLNMFTPSRYGQISLGPFY</sequence>
<dbReference type="EMBL" id="JAUIZM010000001">
    <property type="protein sequence ID" value="KAK1405384.1"/>
    <property type="molecule type" value="Genomic_DNA"/>
</dbReference>
<feature type="region of interest" description="Disordered" evidence="5">
    <location>
        <begin position="380"/>
        <end position="410"/>
    </location>
</feature>
<proteinExistence type="predicted"/>
<feature type="region of interest" description="Disordered" evidence="5">
    <location>
        <begin position="119"/>
        <end position="141"/>
    </location>
</feature>
<feature type="domain" description="HTH myb-type" evidence="7">
    <location>
        <begin position="10"/>
        <end position="62"/>
    </location>
</feature>
<feature type="compositionally biased region" description="Pro residues" evidence="5">
    <location>
        <begin position="384"/>
        <end position="396"/>
    </location>
</feature>
<evidence type="ECO:0000313" key="9">
    <source>
        <dbReference type="Proteomes" id="UP001237642"/>
    </source>
</evidence>
<keyword evidence="4" id="KW-0539">Nucleus</keyword>
<dbReference type="Pfam" id="PF00249">
    <property type="entry name" value="Myb_DNA-binding"/>
    <property type="match status" value="2"/>
</dbReference>
<organism evidence="8 9">
    <name type="scientific">Heracleum sosnowskyi</name>
    <dbReference type="NCBI Taxonomy" id="360622"/>
    <lineage>
        <taxon>Eukaryota</taxon>
        <taxon>Viridiplantae</taxon>
        <taxon>Streptophyta</taxon>
        <taxon>Embryophyta</taxon>
        <taxon>Tracheophyta</taxon>
        <taxon>Spermatophyta</taxon>
        <taxon>Magnoliopsida</taxon>
        <taxon>eudicotyledons</taxon>
        <taxon>Gunneridae</taxon>
        <taxon>Pentapetalae</taxon>
        <taxon>asterids</taxon>
        <taxon>campanulids</taxon>
        <taxon>Apiales</taxon>
        <taxon>Apiaceae</taxon>
        <taxon>Apioideae</taxon>
        <taxon>apioid superclade</taxon>
        <taxon>Tordylieae</taxon>
        <taxon>Tordyliinae</taxon>
        <taxon>Heracleum</taxon>
    </lineage>
</organism>
<protein>
    <submittedName>
        <fullName evidence="8">Myb domain protein 94</fullName>
    </submittedName>
</protein>